<organism evidence="3 4">
    <name type="scientific">Caballeronia novacaledonica</name>
    <dbReference type="NCBI Taxonomy" id="1544861"/>
    <lineage>
        <taxon>Bacteria</taxon>
        <taxon>Pseudomonadati</taxon>
        <taxon>Pseudomonadota</taxon>
        <taxon>Betaproteobacteria</taxon>
        <taxon>Burkholderiales</taxon>
        <taxon>Burkholderiaceae</taxon>
        <taxon>Caballeronia</taxon>
    </lineage>
</organism>
<dbReference type="PANTHER" id="PTHR38595">
    <property type="entry name" value="CYTOPLASMIC PROTEIN-RELATED"/>
    <property type="match status" value="1"/>
</dbReference>
<keyword evidence="4" id="KW-1185">Reference proteome</keyword>
<dbReference type="AlphaFoldDB" id="A0A2U3I4R0"/>
<dbReference type="Pfam" id="PF04965">
    <property type="entry name" value="GPW_gp25"/>
    <property type="match status" value="1"/>
</dbReference>
<gene>
    <name evidence="3" type="ORF">NOV72_02356</name>
</gene>
<protein>
    <submittedName>
        <fullName evidence="3">Type VI secretion system lysozyme-like protein</fullName>
    </submittedName>
</protein>
<evidence type="ECO:0000313" key="3">
    <source>
        <dbReference type="EMBL" id="SPB15127.1"/>
    </source>
</evidence>
<dbReference type="SUPFAM" id="SSF160719">
    <property type="entry name" value="gpW/gp25-like"/>
    <property type="match status" value="1"/>
</dbReference>
<proteinExistence type="predicted"/>
<evidence type="ECO:0000256" key="1">
    <source>
        <dbReference type="SAM" id="MobiDB-lite"/>
    </source>
</evidence>
<dbReference type="NCBIfam" id="TIGR03357">
    <property type="entry name" value="VI_zyme"/>
    <property type="match status" value="1"/>
</dbReference>
<sequence length="184" mass="21154">MTRRKVPLPDAGNAFRPPRRADPRIMPTLLDRLRDDEPRRQSESPDEYAVSKQQMRSIIQRDLTYLLNATNIQDRIDSERYPQAAESTVNFGVPPLTGESVASLQWPNIEQRLRRVIERFEPRLRPDSLTIRALDAEKAAAHRNVLSFEVRGEIQMDPYPLEFMVQSSLDLETSQINITGARAD</sequence>
<feature type="compositionally biased region" description="Basic and acidic residues" evidence="1">
    <location>
        <begin position="31"/>
        <end position="43"/>
    </location>
</feature>
<name>A0A2U3I4R0_9BURK</name>
<accession>A0A2U3I4R0</accession>
<dbReference type="PANTHER" id="PTHR38595:SF1">
    <property type="entry name" value="TYPE VI SECRETION SYSTEM COMPONENT TSSE1"/>
    <property type="match status" value="1"/>
</dbReference>
<feature type="domain" description="IraD/Gp25-like" evidence="2">
    <location>
        <begin position="54"/>
        <end position="158"/>
    </location>
</feature>
<dbReference type="InterPro" id="IPR007048">
    <property type="entry name" value="IraD/Gp25-like"/>
</dbReference>
<dbReference type="InterPro" id="IPR017737">
    <property type="entry name" value="TssE1-like"/>
</dbReference>
<reference evidence="4" key="1">
    <citation type="submission" date="2018-01" db="EMBL/GenBank/DDBJ databases">
        <authorList>
            <person name="Peeters C."/>
        </authorList>
    </citation>
    <scope>NUCLEOTIDE SEQUENCE [LARGE SCALE GENOMIC DNA]</scope>
</reference>
<evidence type="ECO:0000259" key="2">
    <source>
        <dbReference type="Pfam" id="PF04965"/>
    </source>
</evidence>
<dbReference type="Proteomes" id="UP000238169">
    <property type="component" value="Unassembled WGS sequence"/>
</dbReference>
<dbReference type="InterPro" id="IPR053176">
    <property type="entry name" value="T6SS_TssE1-like"/>
</dbReference>
<feature type="region of interest" description="Disordered" evidence="1">
    <location>
        <begin position="1"/>
        <end position="48"/>
    </location>
</feature>
<dbReference type="RefSeq" id="WP_425428725.1">
    <property type="nucleotide sequence ID" value="NZ_OGTP01000006.1"/>
</dbReference>
<dbReference type="EMBL" id="OGTP01000006">
    <property type="protein sequence ID" value="SPB15127.1"/>
    <property type="molecule type" value="Genomic_DNA"/>
</dbReference>
<evidence type="ECO:0000313" key="4">
    <source>
        <dbReference type="Proteomes" id="UP000238169"/>
    </source>
</evidence>